<name>A0A6N1NVX1_9VIRU</name>
<proteinExistence type="predicted"/>
<evidence type="ECO:0000259" key="1">
    <source>
        <dbReference type="Pfam" id="PF18299"/>
    </source>
</evidence>
<dbReference type="GeneID" id="80517070"/>
<dbReference type="Pfam" id="PF18299">
    <property type="entry name" value="R2K_2"/>
    <property type="match status" value="1"/>
</dbReference>
<dbReference type="RefSeq" id="YP_010780379.1">
    <property type="nucleotide sequence ID" value="NC_075038.1"/>
</dbReference>
<sequence>MNILIEDEWNAHDIIEYCQENNLQYRVLSQKEITKLCKFEFFEGPFFCDTKIAQKYLHENGWNDKIPDTYPEIFNKFYKRNIKKIKFNELNKQPYPFFIKSISNNKQISGTVISNHKEENNLWLINDIIPYTDMELYVSNVVKFIVEYRLLIGNGKLYGKGYQQGNKFVNLDDKFTKEIIGLCGNNFYCMDVGLLSDINEWAIVEVNPPFSLDDYDIPLDNYIEYAIEFWKSLK</sequence>
<accession>A0A6N1NVX1</accession>
<dbReference type="InterPro" id="IPR041261">
    <property type="entry name" value="R2K_2"/>
</dbReference>
<reference evidence="2" key="1">
    <citation type="submission" date="2017-06" db="EMBL/GenBank/DDBJ databases">
        <authorList>
            <person name="Assis F.L."/>
            <person name="Abrahao J.S."/>
            <person name="Silva L."/>
            <person name="Khalil J.B."/>
            <person name="Rodrigues R."/>
            <person name="Silva L.S."/>
            <person name="Boratto P."/>
            <person name="Andrade M."/>
            <person name="Kroon E.G."/>
            <person name="Ribeiro B."/>
            <person name="Bergier I."/>
            <person name="Seligmann H."/>
            <person name="Ghigo E."/>
            <person name="Colson P."/>
            <person name="Levasseur A."/>
            <person name="Raoult D."/>
            <person name="Scola B.L."/>
        </authorList>
    </citation>
    <scope>NUCLEOTIDE SEQUENCE</scope>
    <source>
        <strain evidence="2">Deep ocean</strain>
    </source>
</reference>
<feature type="domain" description="ATP-grasp" evidence="1">
    <location>
        <begin position="77"/>
        <end position="223"/>
    </location>
</feature>
<organism evidence="2">
    <name type="scientific">Tupanvirus deep ocean</name>
    <dbReference type="NCBI Taxonomy" id="2126984"/>
    <lineage>
        <taxon>Viruses</taxon>
        <taxon>Varidnaviria</taxon>
        <taxon>Bamfordvirae</taxon>
        <taxon>Nucleocytoviricota</taxon>
        <taxon>Megaviricetes</taxon>
        <taxon>Imitervirales</taxon>
        <taxon>Mimiviridae</taxon>
        <taxon>Megamimivirinae</taxon>
        <taxon>Tupanvirus</taxon>
        <taxon>Tupanvirus altamarinense</taxon>
    </lineage>
</organism>
<dbReference type="KEGG" id="vg:80517070"/>
<reference evidence="2" key="2">
    <citation type="journal article" date="2018" name="Nat. Commun.">
        <title>Tailed giant Tupanvirus possesses the most complete translational apparatus of the known virosphere.</title>
        <authorList>
            <person name="Abrahao J."/>
            <person name="Silva L."/>
            <person name="Silva L.S."/>
            <person name="Khalil J.Y.B."/>
            <person name="Rodrigues R."/>
            <person name="Arantes T."/>
            <person name="Assis F."/>
            <person name="Boratto P."/>
            <person name="Andrade M."/>
            <person name="Kroon E.G."/>
            <person name="Ribeiro B."/>
            <person name="Bergier I."/>
            <person name="Seligmann H."/>
            <person name="Ghigo E."/>
            <person name="Colson P."/>
            <person name="Levasseur A."/>
            <person name="Kroemer G."/>
            <person name="Raoult D."/>
            <person name="La Scola B."/>
        </authorList>
    </citation>
    <scope>NUCLEOTIDE SEQUENCE [LARGE SCALE GENOMIC DNA]</scope>
    <source>
        <strain evidence="2">Deep ocean</strain>
    </source>
</reference>
<evidence type="ECO:0000313" key="2">
    <source>
        <dbReference type="EMBL" id="QKU33771.1"/>
    </source>
</evidence>
<dbReference type="EMBL" id="MF405918">
    <property type="protein sequence ID" value="QKU33771.1"/>
    <property type="molecule type" value="Genomic_DNA"/>
</dbReference>
<protein>
    <recommendedName>
        <fullName evidence="1">ATP-grasp domain-containing protein</fullName>
    </recommendedName>
</protein>